<dbReference type="InterPro" id="IPR050969">
    <property type="entry name" value="Dev_Signal_Modulators"/>
</dbReference>
<dbReference type="GO" id="GO:0005576">
    <property type="term" value="C:extracellular region"/>
    <property type="evidence" value="ECO:0007669"/>
    <property type="project" value="TreeGrafter"/>
</dbReference>
<keyword evidence="3" id="KW-1133">Transmembrane helix</keyword>
<organism evidence="6 7">
    <name type="scientific">Mizuhopecten yessoensis</name>
    <name type="common">Japanese scallop</name>
    <name type="synonym">Patinopecten yessoensis</name>
    <dbReference type="NCBI Taxonomy" id="6573"/>
    <lineage>
        <taxon>Eukaryota</taxon>
        <taxon>Metazoa</taxon>
        <taxon>Spiralia</taxon>
        <taxon>Lophotrochozoa</taxon>
        <taxon>Mollusca</taxon>
        <taxon>Bivalvia</taxon>
        <taxon>Autobranchia</taxon>
        <taxon>Pteriomorphia</taxon>
        <taxon>Pectinida</taxon>
        <taxon>Pectinoidea</taxon>
        <taxon>Pectinidae</taxon>
        <taxon>Mizuhopecten</taxon>
    </lineage>
</organism>
<dbReference type="EMBL" id="NEDP02005516">
    <property type="protein sequence ID" value="OWF39670.1"/>
    <property type="molecule type" value="Genomic_DNA"/>
</dbReference>
<keyword evidence="3" id="KW-0812">Transmembrane</keyword>
<dbReference type="PROSITE" id="PS01186">
    <property type="entry name" value="EGF_2"/>
    <property type="match status" value="1"/>
</dbReference>
<dbReference type="STRING" id="6573.A0A210PT41"/>
<feature type="chain" id="PRO_5012171202" evidence="4">
    <location>
        <begin position="18"/>
        <end position="1061"/>
    </location>
</feature>
<dbReference type="PROSITE" id="PS51233">
    <property type="entry name" value="VWFD"/>
    <property type="match status" value="1"/>
</dbReference>
<dbReference type="GO" id="GO:0009986">
    <property type="term" value="C:cell surface"/>
    <property type="evidence" value="ECO:0007669"/>
    <property type="project" value="TreeGrafter"/>
</dbReference>
<feature type="transmembrane region" description="Helical" evidence="3">
    <location>
        <begin position="969"/>
        <end position="993"/>
    </location>
</feature>
<dbReference type="InterPro" id="IPR058727">
    <property type="entry name" value="Helical_Vwde"/>
</dbReference>
<dbReference type="Gene3D" id="2.60.120.260">
    <property type="entry name" value="Galactose-binding domain-like"/>
    <property type="match status" value="1"/>
</dbReference>
<keyword evidence="3" id="KW-0472">Membrane</keyword>
<dbReference type="PANTHER" id="PTHR14949:SF54">
    <property type="entry name" value="VWFD DOMAIN-CONTAINING PROTEIN"/>
    <property type="match status" value="1"/>
</dbReference>
<dbReference type="Pfam" id="PF26129">
    <property type="entry name" value="Vwde"/>
    <property type="match status" value="1"/>
</dbReference>
<dbReference type="InterPro" id="IPR001846">
    <property type="entry name" value="VWF_type-D"/>
</dbReference>
<feature type="signal peptide" evidence="4">
    <location>
        <begin position="1"/>
        <end position="17"/>
    </location>
</feature>
<accession>A0A210PT41</accession>
<evidence type="ECO:0000313" key="7">
    <source>
        <dbReference type="Proteomes" id="UP000242188"/>
    </source>
</evidence>
<gene>
    <name evidence="6" type="ORF">KP79_PYT13314</name>
</gene>
<proteinExistence type="predicted"/>
<keyword evidence="2" id="KW-1015">Disulfide bond</keyword>
<keyword evidence="7" id="KW-1185">Reference proteome</keyword>
<dbReference type="PROSITE" id="PS00022">
    <property type="entry name" value="EGF_1"/>
    <property type="match status" value="1"/>
</dbReference>
<comment type="caution">
    <text evidence="6">The sequence shown here is derived from an EMBL/GenBank/DDBJ whole genome shotgun (WGS) entry which is preliminary data.</text>
</comment>
<evidence type="ECO:0000313" key="6">
    <source>
        <dbReference type="EMBL" id="OWF39670.1"/>
    </source>
</evidence>
<dbReference type="Pfam" id="PF00094">
    <property type="entry name" value="VWD"/>
    <property type="match status" value="1"/>
</dbReference>
<evidence type="ECO:0000256" key="3">
    <source>
        <dbReference type="SAM" id="Phobius"/>
    </source>
</evidence>
<evidence type="ECO:0000256" key="4">
    <source>
        <dbReference type="SAM" id="SignalP"/>
    </source>
</evidence>
<dbReference type="AlphaFoldDB" id="A0A210PT41"/>
<name>A0A210PT41_MIZYE</name>
<reference evidence="6 7" key="1">
    <citation type="journal article" date="2017" name="Nat. Ecol. Evol.">
        <title>Scallop genome provides insights into evolution of bilaterian karyotype and development.</title>
        <authorList>
            <person name="Wang S."/>
            <person name="Zhang J."/>
            <person name="Jiao W."/>
            <person name="Li J."/>
            <person name="Xun X."/>
            <person name="Sun Y."/>
            <person name="Guo X."/>
            <person name="Huan P."/>
            <person name="Dong B."/>
            <person name="Zhang L."/>
            <person name="Hu X."/>
            <person name="Sun X."/>
            <person name="Wang J."/>
            <person name="Zhao C."/>
            <person name="Wang Y."/>
            <person name="Wang D."/>
            <person name="Huang X."/>
            <person name="Wang R."/>
            <person name="Lv J."/>
            <person name="Li Y."/>
            <person name="Zhang Z."/>
            <person name="Liu B."/>
            <person name="Lu W."/>
            <person name="Hui Y."/>
            <person name="Liang J."/>
            <person name="Zhou Z."/>
            <person name="Hou R."/>
            <person name="Li X."/>
            <person name="Liu Y."/>
            <person name="Li H."/>
            <person name="Ning X."/>
            <person name="Lin Y."/>
            <person name="Zhao L."/>
            <person name="Xing Q."/>
            <person name="Dou J."/>
            <person name="Li Y."/>
            <person name="Mao J."/>
            <person name="Guo H."/>
            <person name="Dou H."/>
            <person name="Li T."/>
            <person name="Mu C."/>
            <person name="Jiang W."/>
            <person name="Fu Q."/>
            <person name="Fu X."/>
            <person name="Miao Y."/>
            <person name="Liu J."/>
            <person name="Yu Q."/>
            <person name="Li R."/>
            <person name="Liao H."/>
            <person name="Li X."/>
            <person name="Kong Y."/>
            <person name="Jiang Z."/>
            <person name="Chourrout D."/>
            <person name="Li R."/>
            <person name="Bao Z."/>
        </authorList>
    </citation>
    <scope>NUCLEOTIDE SEQUENCE [LARGE SCALE GENOMIC DNA]</scope>
    <source>
        <strain evidence="6 7">PY_sf001</strain>
    </source>
</reference>
<dbReference type="CDD" id="cd00054">
    <property type="entry name" value="EGF_CA"/>
    <property type="match status" value="1"/>
</dbReference>
<dbReference type="OrthoDB" id="10001041at2759"/>
<dbReference type="PANTHER" id="PTHR14949">
    <property type="entry name" value="EGF-LIKE-DOMAIN, MULTIPLE 7, 8"/>
    <property type="match status" value="1"/>
</dbReference>
<feature type="domain" description="VWFD" evidence="5">
    <location>
        <begin position="411"/>
        <end position="597"/>
    </location>
</feature>
<sequence length="1061" mass="116640">MLRYGLFLLGLISVTAADLDPCLAGNHVTFDDPTRYTTYDTDLSSVRCDNGTVKQWYRVPFGSVATTPPPVNRCGTTQPVWIEPTTLPSTGETQLVTICLRTTYATCPSTGVIYAKNCGSFYVYELRPLNAVFCPLAYCLERDSSQTVLPSVSTSLVEGTFEIDNEDFPNKEILFTCDLQGNTGVTLETLSYDVVWYIDDQEIKRRTDLNYSAMLIDGALREGEWREQYSLGIQVKCAVEAKTEVSTGTGNFEHSSPFYAGFKAELSGDILQENGELELTIKLTVPLGCTYTNNLATKAVQKFEQDHCHMRIRVVSPKDESTDQCSRGGVTNNAVTFKNNECGVLIYHTSWDTSAVMKIHGAPDNIVNSGHRMALLQLRTDSVITHKVWSQVVGDEIEINIHDDDINIMGKVCYSSNDPHMKTFDGKQYELQVTGEYVLYKHDTLPVAIHAYFQPCDYGLPNAKCNCGIAIRNDNAVFRANFCKHSNGFNRIIEYNGCDKDAMKITHYQSSNRYGSGFQITLPTGTSVTFHYGSYSSAVFIHYIFVKPSVLDWKASAGLCGYMDGSTGNDFKKTDGSETSNESVFGTSWKITEGTSQSLFINPLVTQSSPTMTAREYCTCKNETKFDEHASCSASPAEPCSSSDSSDTASYGYLDTCRTSFTKRDTDEEMVYFPWYSNLGGNNDTESGVPDWSGNWTEASAALACREFLRDSPLIQKCEEVIPGFDSEVYVPDCTKDIKLSGSTLFMESTLSLLKTACIAEAVRLENLTKNDTGSGSTILDEMLALSCSNNCSNVGSCINGTCQCENGYSGNDCSMSGNAPPILSQETNVGLCDTSINVCSKYLVSGENFMPMQLTCRAQPFKVYGSVIRLEGEAMTFSATYVNSFTCICKIPASRKRRSTYASLPSGYKISMSNDGTTFSTEVTFLNFDANCYECNTTSMMCTEKTGSCQTVNADPGPSVSDDTSETAIGVGVGVGIVILLVVIIVVFLCILKHKNRKSTAVVSLSNLRMDDEKVSPSQLYFPSLKEFPVDDSAEVIIGVHPSFQTYSKEKTDIVINDLE</sequence>
<dbReference type="Proteomes" id="UP000242188">
    <property type="component" value="Unassembled WGS sequence"/>
</dbReference>
<dbReference type="InterPro" id="IPR000742">
    <property type="entry name" value="EGF"/>
</dbReference>
<keyword evidence="1 4" id="KW-0732">Signal</keyword>
<protein>
    <submittedName>
        <fullName evidence="6">von Willebrand factor D and EGF domain-containing protein</fullName>
    </submittedName>
</protein>
<evidence type="ECO:0000256" key="2">
    <source>
        <dbReference type="ARBA" id="ARBA00023157"/>
    </source>
</evidence>
<dbReference type="GO" id="GO:0005102">
    <property type="term" value="F:signaling receptor binding"/>
    <property type="evidence" value="ECO:0007669"/>
    <property type="project" value="TreeGrafter"/>
</dbReference>
<evidence type="ECO:0000259" key="5">
    <source>
        <dbReference type="PROSITE" id="PS51233"/>
    </source>
</evidence>
<evidence type="ECO:0000256" key="1">
    <source>
        <dbReference type="ARBA" id="ARBA00022729"/>
    </source>
</evidence>